<keyword evidence="13" id="KW-1185">Reference proteome</keyword>
<dbReference type="InterPro" id="IPR045175">
    <property type="entry name" value="M28_fam"/>
</dbReference>
<evidence type="ECO:0000256" key="10">
    <source>
        <dbReference type="SAM" id="Phobius"/>
    </source>
</evidence>
<reference evidence="12" key="1">
    <citation type="submission" date="2020-05" db="EMBL/GenBank/DDBJ databases">
        <title>Phylogenomic resolution of chytrid fungi.</title>
        <authorList>
            <person name="Stajich J.E."/>
            <person name="Amses K."/>
            <person name="Simmons R."/>
            <person name="Seto K."/>
            <person name="Myers J."/>
            <person name="Bonds A."/>
            <person name="Quandt C.A."/>
            <person name="Barry K."/>
            <person name="Liu P."/>
            <person name="Grigoriev I."/>
            <person name="Longcore J.E."/>
            <person name="James T.Y."/>
        </authorList>
    </citation>
    <scope>NUCLEOTIDE SEQUENCE</scope>
    <source>
        <strain evidence="12">JEL0513</strain>
    </source>
</reference>
<dbReference type="Gene3D" id="3.40.630.10">
    <property type="entry name" value="Zn peptidases"/>
    <property type="match status" value="1"/>
</dbReference>
<comment type="caution">
    <text evidence="12">The sequence shown here is derived from an EMBL/GenBank/DDBJ whole genome shotgun (WGS) entry which is preliminary data.</text>
</comment>
<dbReference type="Proteomes" id="UP001211907">
    <property type="component" value="Unassembled WGS sequence"/>
</dbReference>
<dbReference type="SUPFAM" id="SSF53187">
    <property type="entry name" value="Zn-dependent exopeptidases"/>
    <property type="match status" value="1"/>
</dbReference>
<dbReference type="GO" id="GO:0008235">
    <property type="term" value="F:metalloexopeptidase activity"/>
    <property type="evidence" value="ECO:0007669"/>
    <property type="project" value="InterPro"/>
</dbReference>
<dbReference type="Pfam" id="PF04389">
    <property type="entry name" value="Peptidase_M28"/>
    <property type="match status" value="1"/>
</dbReference>
<comment type="similarity">
    <text evidence="8">Belongs to the peptidase M28 family. M28E subfamily.</text>
</comment>
<evidence type="ECO:0000256" key="3">
    <source>
        <dbReference type="ARBA" id="ARBA00022670"/>
    </source>
</evidence>
<evidence type="ECO:0000256" key="8">
    <source>
        <dbReference type="ARBA" id="ARBA00043962"/>
    </source>
</evidence>
<feature type="chain" id="PRO_5041782863" description="Peptide hydrolase" evidence="9">
    <location>
        <begin position="19"/>
        <end position="488"/>
    </location>
</feature>
<evidence type="ECO:0000256" key="9">
    <source>
        <dbReference type="RuleBase" id="RU361240"/>
    </source>
</evidence>
<dbReference type="GO" id="GO:0004177">
    <property type="term" value="F:aminopeptidase activity"/>
    <property type="evidence" value="ECO:0007669"/>
    <property type="project" value="UniProtKB-KW"/>
</dbReference>
<dbReference type="GO" id="GO:0006508">
    <property type="term" value="P:proteolysis"/>
    <property type="evidence" value="ECO:0007669"/>
    <property type="project" value="UniProtKB-KW"/>
</dbReference>
<keyword evidence="3 9" id="KW-0645">Protease</keyword>
<keyword evidence="4 9" id="KW-0479">Metal-binding</keyword>
<keyword evidence="10" id="KW-1133">Transmembrane helix</keyword>
<name>A0AAD5SW36_9FUNG</name>
<keyword evidence="10" id="KW-0812">Transmembrane</keyword>
<evidence type="ECO:0000256" key="1">
    <source>
        <dbReference type="ARBA" id="ARBA00001947"/>
    </source>
</evidence>
<dbReference type="PANTHER" id="PTHR12147:SF56">
    <property type="entry name" value="AMINOPEPTIDASE YDR415C-RELATED"/>
    <property type="match status" value="1"/>
</dbReference>
<evidence type="ECO:0000259" key="11">
    <source>
        <dbReference type="Pfam" id="PF04389"/>
    </source>
</evidence>
<dbReference type="AlphaFoldDB" id="A0AAD5SW36"/>
<gene>
    <name evidence="12" type="ORF">HK100_002629</name>
</gene>
<dbReference type="InterPro" id="IPR007484">
    <property type="entry name" value="Peptidase_M28"/>
</dbReference>
<keyword evidence="7 9" id="KW-0862">Zinc</keyword>
<protein>
    <recommendedName>
        <fullName evidence="9">Peptide hydrolase</fullName>
        <ecNumber evidence="9">3.4.-.-</ecNumber>
    </recommendedName>
</protein>
<evidence type="ECO:0000313" key="13">
    <source>
        <dbReference type="Proteomes" id="UP001211907"/>
    </source>
</evidence>
<keyword evidence="2" id="KW-0031">Aminopeptidase</keyword>
<dbReference type="EMBL" id="JADGJH010001613">
    <property type="protein sequence ID" value="KAJ3111612.1"/>
    <property type="molecule type" value="Genomic_DNA"/>
</dbReference>
<evidence type="ECO:0000256" key="7">
    <source>
        <dbReference type="ARBA" id="ARBA00022833"/>
    </source>
</evidence>
<dbReference type="GO" id="GO:0046872">
    <property type="term" value="F:metal ion binding"/>
    <property type="evidence" value="ECO:0007669"/>
    <property type="project" value="UniProtKB-KW"/>
</dbReference>
<dbReference type="EC" id="3.4.-.-" evidence="9"/>
<feature type="transmembrane region" description="Helical" evidence="10">
    <location>
        <begin position="427"/>
        <end position="446"/>
    </location>
</feature>
<evidence type="ECO:0000256" key="5">
    <source>
        <dbReference type="ARBA" id="ARBA00022729"/>
    </source>
</evidence>
<keyword evidence="5 9" id="KW-0732">Signal</keyword>
<organism evidence="12 13">
    <name type="scientific">Physocladia obscura</name>
    <dbReference type="NCBI Taxonomy" id="109957"/>
    <lineage>
        <taxon>Eukaryota</taxon>
        <taxon>Fungi</taxon>
        <taxon>Fungi incertae sedis</taxon>
        <taxon>Chytridiomycota</taxon>
        <taxon>Chytridiomycota incertae sedis</taxon>
        <taxon>Chytridiomycetes</taxon>
        <taxon>Chytridiales</taxon>
        <taxon>Chytriomycetaceae</taxon>
        <taxon>Physocladia</taxon>
    </lineage>
</organism>
<feature type="signal peptide" evidence="9">
    <location>
        <begin position="1"/>
        <end position="18"/>
    </location>
</feature>
<accession>A0AAD5SW36</accession>
<keyword evidence="10" id="KW-0472">Membrane</keyword>
<feature type="domain" description="Peptidase M28" evidence="11">
    <location>
        <begin position="222"/>
        <end position="426"/>
    </location>
</feature>
<evidence type="ECO:0000256" key="6">
    <source>
        <dbReference type="ARBA" id="ARBA00022801"/>
    </source>
</evidence>
<proteinExistence type="inferred from homology"/>
<evidence type="ECO:0000256" key="4">
    <source>
        <dbReference type="ARBA" id="ARBA00022723"/>
    </source>
</evidence>
<evidence type="ECO:0000256" key="2">
    <source>
        <dbReference type="ARBA" id="ARBA00022438"/>
    </source>
</evidence>
<comment type="cofactor">
    <cofactor evidence="1">
        <name>Zn(2+)</name>
        <dbReference type="ChEBI" id="CHEBI:29105"/>
    </cofactor>
</comment>
<sequence length="488" mass="54964">MFTVTLMLIAFALTSVAAASNHHKLKIKLNNANANDINRNGYVGINSSFYASRDKQTNIYAGLRRVIIGQPATEINNAEETLMETNWLTTEQILGLLRTRTPFMDVTDSPNIASHHFSIEQQHSVPIISSTTLVNINSNASIPLMRPWLKSLTSIHNRHHHSPEGYRASRFIYNACKSVIADLNSNNDRSWLRDRFNVTVSRVHHSGYLQYSVIARVQFLNRRQRDGGVVIVSANLDSFNIYNPLSARSPGANANASGSTTLFETLRLYLLAMASSKSFSSSTTTFTTSAIEFHWYAASQIGLVGSQQVAAHYKRNGVLVLGVLHLARTGWDRCLLESGIVAIASDNRQKSLNELTQFFKNIVSREFSVVDRVCRFACSDHWSWIMMGYPAVFAFEPNQKSEYPFLYQITDDDQTVSFDRMAKFCKIAIAFIVGLIYLDILVFAILRKTNAIHKDDQFDKFPEIITSPVDLEHEKIMAGLDDELNFDN</sequence>
<keyword evidence="6 9" id="KW-0378">Hydrolase</keyword>
<evidence type="ECO:0000313" key="12">
    <source>
        <dbReference type="EMBL" id="KAJ3111612.1"/>
    </source>
</evidence>
<dbReference type="PANTHER" id="PTHR12147">
    <property type="entry name" value="METALLOPEPTIDASE M28 FAMILY MEMBER"/>
    <property type="match status" value="1"/>
</dbReference>